<dbReference type="InterPro" id="IPR043936">
    <property type="entry name" value="HOOK_N"/>
</dbReference>
<evidence type="ECO:0000259" key="5">
    <source>
        <dbReference type="Pfam" id="PF05622"/>
    </source>
</evidence>
<reference evidence="7 8" key="1">
    <citation type="submission" date="2019-04" db="EMBL/GenBank/DDBJ databases">
        <title>Comparative genomics and transcriptomics to analyze fruiting body development in filamentous ascomycetes.</title>
        <authorList>
            <consortium name="DOE Joint Genome Institute"/>
            <person name="Lutkenhaus R."/>
            <person name="Traeger S."/>
            <person name="Breuer J."/>
            <person name="Kuo A."/>
            <person name="Lipzen A."/>
            <person name="Pangilinan J."/>
            <person name="Dilworth D."/>
            <person name="Sandor L."/>
            <person name="Poggeler S."/>
            <person name="Barry K."/>
            <person name="Grigoriev I.V."/>
            <person name="Nowrousian M."/>
        </authorList>
    </citation>
    <scope>NUCLEOTIDE SEQUENCE [LARGE SCALE GENOMIC DNA]</scope>
    <source>
        <strain evidence="7 8">CBS 389.68</strain>
    </source>
</reference>
<evidence type="ECO:0000256" key="3">
    <source>
        <dbReference type="ARBA" id="ARBA00023054"/>
    </source>
</evidence>
<comment type="subcellular location">
    <subcellularLocation>
        <location evidence="1">Cytoplasm</location>
    </subcellularLocation>
</comment>
<evidence type="ECO:0000256" key="2">
    <source>
        <dbReference type="ARBA" id="ARBA00022490"/>
    </source>
</evidence>
<dbReference type="PANTHER" id="PTHR18947">
    <property type="entry name" value="HOOK PROTEINS"/>
    <property type="match status" value="1"/>
</dbReference>
<dbReference type="Gene3D" id="1.10.418.10">
    <property type="entry name" value="Calponin-like domain"/>
    <property type="match status" value="1"/>
</dbReference>
<feature type="coiled-coil region" evidence="4">
    <location>
        <begin position="176"/>
        <end position="279"/>
    </location>
</feature>
<dbReference type="GO" id="GO:0051959">
    <property type="term" value="F:dynein light intermediate chain binding"/>
    <property type="evidence" value="ECO:0007669"/>
    <property type="project" value="TreeGrafter"/>
</dbReference>
<dbReference type="InterPro" id="IPR036872">
    <property type="entry name" value="CH_dom_sf"/>
</dbReference>
<dbReference type="OrthoDB" id="2129491at2759"/>
<dbReference type="EMBL" id="ML220113">
    <property type="protein sequence ID" value="TGZ83789.1"/>
    <property type="molecule type" value="Genomic_DNA"/>
</dbReference>
<evidence type="ECO:0000256" key="4">
    <source>
        <dbReference type="SAM" id="Coils"/>
    </source>
</evidence>
<feature type="domain" description="HOOK N-terminal" evidence="6">
    <location>
        <begin position="9"/>
        <end position="150"/>
    </location>
</feature>
<dbReference type="Pfam" id="PF05622">
    <property type="entry name" value="HOOK"/>
    <property type="match status" value="1"/>
</dbReference>
<evidence type="ECO:0000313" key="8">
    <source>
        <dbReference type="Proteomes" id="UP000298138"/>
    </source>
</evidence>
<dbReference type="Proteomes" id="UP000298138">
    <property type="component" value="Unassembled WGS sequence"/>
</dbReference>
<evidence type="ECO:0000256" key="1">
    <source>
        <dbReference type="ARBA" id="ARBA00004496"/>
    </source>
</evidence>
<evidence type="ECO:0008006" key="9">
    <source>
        <dbReference type="Google" id="ProtNLM"/>
    </source>
</evidence>
<feature type="coiled-coil region" evidence="4">
    <location>
        <begin position="317"/>
        <end position="509"/>
    </location>
</feature>
<gene>
    <name evidence="7" type="ORF">EX30DRAFT_91628</name>
</gene>
<dbReference type="InParanoid" id="A0A4S2N3I2"/>
<proteinExistence type="predicted"/>
<evidence type="ECO:0000259" key="6">
    <source>
        <dbReference type="Pfam" id="PF19047"/>
    </source>
</evidence>
<organism evidence="7 8">
    <name type="scientific">Ascodesmis nigricans</name>
    <dbReference type="NCBI Taxonomy" id="341454"/>
    <lineage>
        <taxon>Eukaryota</taxon>
        <taxon>Fungi</taxon>
        <taxon>Dikarya</taxon>
        <taxon>Ascomycota</taxon>
        <taxon>Pezizomycotina</taxon>
        <taxon>Pezizomycetes</taxon>
        <taxon>Pezizales</taxon>
        <taxon>Ascodesmidaceae</taxon>
        <taxon>Ascodesmis</taxon>
    </lineage>
</organism>
<dbReference type="GO" id="GO:0005815">
    <property type="term" value="C:microtubule organizing center"/>
    <property type="evidence" value="ECO:0007669"/>
    <property type="project" value="TreeGrafter"/>
</dbReference>
<dbReference type="GO" id="GO:0031122">
    <property type="term" value="P:cytoplasmic microtubule organization"/>
    <property type="evidence" value="ECO:0007669"/>
    <property type="project" value="InterPro"/>
</dbReference>
<name>A0A4S2N3I2_9PEZI</name>
<accession>A0A4S2N3I2</accession>
<dbReference type="STRING" id="341454.A0A4S2N3I2"/>
<dbReference type="CDD" id="cd22211">
    <property type="entry name" value="HkD_SF"/>
    <property type="match status" value="1"/>
</dbReference>
<dbReference type="Pfam" id="PF19047">
    <property type="entry name" value="HOOK_N"/>
    <property type="match status" value="1"/>
</dbReference>
<keyword evidence="3 4" id="KW-0175">Coiled coil</keyword>
<sequence length="792" mass="89288">MTSGGATAQALVEWINSFPIEPKISSLAELYDGSIIAKILLDIDPHEFRSSASPSEISSGPGPTTWATNFGRLKRLHKALVKYYTEVLEHRLPASPPSLTSIAKDQNVEETIKLLKIVVAAAAHSGRKEHYIAGMQKLSAPAQTEIMKVLSEMMALDEQDDSEEDTGRGREDDAEHFRMEEEMGRLLAEKDAAENRAEFLERRLSVLQNDFDDTSHQLMHLQDIMARGGSADGYGGGNQILRSQIDTLQSEVQKLEDIVAERENTISSHENVIASLRRQVDDLVPKSEAGLRYKDELDEANHTIERLRKSQNIAEKYRKKLESMGDLERQVKNLERQNAQLLQDLRSSEENSKLVPGLKRTIDQYKKQTEKIESDLAGVLRNRHLVEAEKEMLREKAAGAESQKNKDMERIHALEERIRELENGVITAATHEGNGDLDSELTYTEKTKTDLKLQIARLEDEVAAARDHGGPSPDAVMLQHLLEDATKAKEKLEHDYLQASSDRAILEAQVNDLLSGNLNENSQSMLALRSALTEAHTALSELKAREQSYLADLASLRHQLSSLESDLSLVDTDKVTALAKLKESANSELIEFKTQYTNLESQLKDTQLELTQKQSLLNKILLEKDEISNKMSQKKDELHEKDQALSELKITLATLQGAVEGGENALERRCAALQNKLEERRERMTKYKEHIKKLNAIVRELKEKLDAAMKADADERLEGVEMQLEDAKRQRDDELALLERENALMATAWHDQSSRLQMNSVTLLRRGLDAPRSWLNKQRTAVYSSMVRGKVH</sequence>
<feature type="coiled-coil region" evidence="4">
    <location>
        <begin position="539"/>
        <end position="744"/>
    </location>
</feature>
<feature type="domain" description="Hook C-terminal" evidence="5">
    <location>
        <begin position="200"/>
        <end position="552"/>
    </location>
</feature>
<protein>
    <recommendedName>
        <fullName evidence="9">HOOK N-terminal domain-containing protein</fullName>
    </recommendedName>
</protein>
<keyword evidence="2" id="KW-0963">Cytoplasm</keyword>
<dbReference type="SUPFAM" id="SSF116907">
    <property type="entry name" value="Hook domain"/>
    <property type="match status" value="1"/>
</dbReference>
<keyword evidence="8" id="KW-1185">Reference proteome</keyword>
<evidence type="ECO:0000313" key="7">
    <source>
        <dbReference type="EMBL" id="TGZ83789.1"/>
    </source>
</evidence>
<dbReference type="PANTHER" id="PTHR18947:SF28">
    <property type="entry name" value="GIRDIN, ISOFORM A"/>
    <property type="match status" value="1"/>
</dbReference>
<dbReference type="GO" id="GO:0008017">
    <property type="term" value="F:microtubule binding"/>
    <property type="evidence" value="ECO:0007669"/>
    <property type="project" value="InterPro"/>
</dbReference>
<dbReference type="GO" id="GO:0005737">
    <property type="term" value="C:cytoplasm"/>
    <property type="evidence" value="ECO:0007669"/>
    <property type="project" value="UniProtKB-SubCell"/>
</dbReference>
<dbReference type="InterPro" id="IPR008636">
    <property type="entry name" value="Hook_C"/>
</dbReference>
<dbReference type="AlphaFoldDB" id="A0A4S2N3I2"/>
<dbReference type="GO" id="GO:0030705">
    <property type="term" value="P:cytoskeleton-dependent intracellular transport"/>
    <property type="evidence" value="ECO:0007669"/>
    <property type="project" value="InterPro"/>
</dbReference>